<dbReference type="STRING" id="931890.G8JV16"/>
<dbReference type="Gene3D" id="3.40.390.10">
    <property type="entry name" value="Collagenase (Catalytic Domain)"/>
    <property type="match status" value="1"/>
</dbReference>
<dbReference type="Gene3D" id="1.10.1370.10">
    <property type="entry name" value="Neurolysin, domain 3"/>
    <property type="match status" value="1"/>
</dbReference>
<name>G8JV16_ERECY</name>
<sequence>MIRISRCLKQYPKTAQLRVFGSSALTFLQQNIHQEKLSLRKVFDDQRFWETINSSNYQHSKQSQERKLKFWTKPRKSVVEGDTGLFQNPYLTSPDGLRRFARKSRKDAEAIVKQLREDTSFDALKSYIIRLDQLSDILCRVIDLCEFIRASHPDDNFVTAAQECHEEMFEIMNVLNTDVVLCNVLKEVLTNESIRKELSSEEIRVGHILLEDFEKSGIYMNPKVRERFIELSQVISIVGQEFITNTEYVGTSFVEIETDVLEASGVSQMVLQQLSKDLSGKFYKIPTYGYLPYSIIRTCPSEYIRKKVWTAMYSCPEKQIKRLKKLVRLRQQLAHIMGKPDYATYQLEGKMAKSPKNVKNFMNTLIEYTKPLAMEELKPLADMKHDNHCKDASEILSSVRPWDRDYFGSMSLLAQPRSVKTMSFQSLNCYFSLGVVIQGLSDLFQSIYGIRLEPVVAKTGETWDPEVRKIQVISEANGVIGVIYCDLFERQGKTPNPAHFTVCCSRQIYPNETDYSTIQVGSHPDKSKFQMPVISLVCNFSHTQADDDSICLLQLSEVETLFHEMGHAMHSMLGRTQLQNISGTRCATDFVELPSILMEHFAKDLRVLSRISSHYATGERVPKEMLVNYQQENRFLEHTETFSQIKMAMLDQRLHSLTDNSEDIVTVYHGLEKELQVLVDDRSNWCGRFGHLFGYGASYYSYLMDRAIAAKVWNHLFQHDPFSRAGGEKFKNSVLKWGGSRDPWRCIADALDEPRLINGDNWAMRYIGEVKNM</sequence>
<dbReference type="InterPro" id="IPR033851">
    <property type="entry name" value="M3A_MIP"/>
</dbReference>
<evidence type="ECO:0000259" key="14">
    <source>
        <dbReference type="Pfam" id="PF01432"/>
    </source>
</evidence>
<dbReference type="GO" id="GO:0005759">
    <property type="term" value="C:mitochondrial matrix"/>
    <property type="evidence" value="ECO:0007669"/>
    <property type="project" value="UniProtKB-SubCell"/>
</dbReference>
<dbReference type="GO" id="GO:0006627">
    <property type="term" value="P:protein processing involved in protein targeting to mitochondrion"/>
    <property type="evidence" value="ECO:0007669"/>
    <property type="project" value="EnsemblFungi"/>
</dbReference>
<evidence type="ECO:0000313" key="15">
    <source>
        <dbReference type="EMBL" id="AET40495.1"/>
    </source>
</evidence>
<keyword evidence="10" id="KW-0809">Transit peptide</keyword>
<evidence type="ECO:0000256" key="12">
    <source>
        <dbReference type="ARBA" id="ARBA00023128"/>
    </source>
</evidence>
<comment type="subcellular location">
    <subcellularLocation>
        <location evidence="2">Mitochondrion matrix</location>
    </subcellularLocation>
</comment>
<dbReference type="eggNOG" id="KOG2090">
    <property type="taxonomic scope" value="Eukaryota"/>
</dbReference>
<evidence type="ECO:0000256" key="5">
    <source>
        <dbReference type="ARBA" id="ARBA00018046"/>
    </source>
</evidence>
<evidence type="ECO:0000256" key="9">
    <source>
        <dbReference type="ARBA" id="ARBA00022833"/>
    </source>
</evidence>
<evidence type="ECO:0000256" key="6">
    <source>
        <dbReference type="ARBA" id="ARBA00022670"/>
    </source>
</evidence>
<dbReference type="AlphaFoldDB" id="G8JV16"/>
<evidence type="ECO:0000313" key="16">
    <source>
        <dbReference type="Proteomes" id="UP000006790"/>
    </source>
</evidence>
<evidence type="ECO:0000256" key="3">
    <source>
        <dbReference type="ARBA" id="ARBA00006040"/>
    </source>
</evidence>
<dbReference type="OrthoDB" id="17530at2759"/>
<organism evidence="15 16">
    <name type="scientific">Eremothecium cymbalariae (strain CBS 270.75 / DBVPG 7215 / KCTC 17166 / NRRL Y-17582)</name>
    <name type="common">Yeast</name>
    <dbReference type="NCBI Taxonomy" id="931890"/>
    <lineage>
        <taxon>Eukaryota</taxon>
        <taxon>Fungi</taxon>
        <taxon>Dikarya</taxon>
        <taxon>Ascomycota</taxon>
        <taxon>Saccharomycotina</taxon>
        <taxon>Saccharomycetes</taxon>
        <taxon>Saccharomycetales</taxon>
        <taxon>Saccharomycetaceae</taxon>
        <taxon>Eremothecium</taxon>
    </lineage>
</organism>
<dbReference type="RefSeq" id="XP_003647312.1">
    <property type="nucleotide sequence ID" value="XM_003647264.1"/>
</dbReference>
<comment type="cofactor">
    <cofactor evidence="13">
        <name>Zn(2+)</name>
        <dbReference type="ChEBI" id="CHEBI:29105"/>
    </cofactor>
    <text evidence="13">Binds 1 zinc ion.</text>
</comment>
<dbReference type="EC" id="3.4.24.59" evidence="4"/>
<dbReference type="InterPro" id="IPR024079">
    <property type="entry name" value="MetalloPept_cat_dom_sf"/>
</dbReference>
<dbReference type="GO" id="GO:0004222">
    <property type="term" value="F:metalloendopeptidase activity"/>
    <property type="evidence" value="ECO:0007669"/>
    <property type="project" value="UniProtKB-EC"/>
</dbReference>
<feature type="domain" description="Peptidase M3A/M3B catalytic" evidence="14">
    <location>
        <begin position="297"/>
        <end position="754"/>
    </location>
</feature>
<keyword evidence="7 13" id="KW-0479">Metal-binding</keyword>
<evidence type="ECO:0000256" key="8">
    <source>
        <dbReference type="ARBA" id="ARBA00022801"/>
    </source>
</evidence>
<dbReference type="InterPro" id="IPR045090">
    <property type="entry name" value="Pept_M3A_M3B"/>
</dbReference>
<dbReference type="GO" id="GO:0046872">
    <property type="term" value="F:metal ion binding"/>
    <property type="evidence" value="ECO:0007669"/>
    <property type="project" value="UniProtKB-UniRule"/>
</dbReference>
<keyword evidence="11 13" id="KW-0482">Metalloprotease</keyword>
<evidence type="ECO:0000256" key="7">
    <source>
        <dbReference type="ARBA" id="ARBA00022723"/>
    </source>
</evidence>
<gene>
    <name evidence="15" type="ordered locus">Ecym_6099</name>
</gene>
<dbReference type="HOGENOM" id="CLU_001805_0_0_1"/>
<evidence type="ECO:0000256" key="10">
    <source>
        <dbReference type="ARBA" id="ARBA00022946"/>
    </source>
</evidence>
<dbReference type="SUPFAM" id="SSF55486">
    <property type="entry name" value="Metalloproteases ('zincins'), catalytic domain"/>
    <property type="match status" value="1"/>
</dbReference>
<evidence type="ECO:0000256" key="2">
    <source>
        <dbReference type="ARBA" id="ARBA00004305"/>
    </source>
</evidence>
<evidence type="ECO:0000256" key="13">
    <source>
        <dbReference type="RuleBase" id="RU003435"/>
    </source>
</evidence>
<comment type="similarity">
    <text evidence="3 13">Belongs to the peptidase M3 family.</text>
</comment>
<dbReference type="MEROPS" id="M03.006"/>
<dbReference type="FunFam" id="3.40.390.10:FF:000029">
    <property type="entry name" value="Mitochondrial intermediate peptidase 1"/>
    <property type="match status" value="1"/>
</dbReference>
<keyword evidence="12" id="KW-0496">Mitochondrion</keyword>
<evidence type="ECO:0000256" key="1">
    <source>
        <dbReference type="ARBA" id="ARBA00000436"/>
    </source>
</evidence>
<reference evidence="16" key="1">
    <citation type="journal article" date="2012" name="G3 (Bethesda)">
        <title>Pichia sorbitophila, an interspecies yeast hybrid reveals early steps of genome resolution following polyploidization.</title>
        <authorList>
            <person name="Leh Louis V."/>
            <person name="Despons L."/>
            <person name="Friedrich A."/>
            <person name="Martin T."/>
            <person name="Durrens P."/>
            <person name="Casaregola S."/>
            <person name="Neuveglise C."/>
            <person name="Fairhead C."/>
            <person name="Marck C."/>
            <person name="Cruz J.A."/>
            <person name="Straub M.L."/>
            <person name="Kugler V."/>
            <person name="Sacerdot C."/>
            <person name="Uzunov Z."/>
            <person name="Thierry A."/>
            <person name="Weiss S."/>
            <person name="Bleykasten C."/>
            <person name="De Montigny J."/>
            <person name="Jacques N."/>
            <person name="Jung P."/>
            <person name="Lemaire M."/>
            <person name="Mallet S."/>
            <person name="Morel G."/>
            <person name="Richard G.F."/>
            <person name="Sarkar A."/>
            <person name="Savel G."/>
            <person name="Schacherer J."/>
            <person name="Seret M.L."/>
            <person name="Talla E."/>
            <person name="Samson G."/>
            <person name="Jubin C."/>
            <person name="Poulain J."/>
            <person name="Vacherie B."/>
            <person name="Barbe V."/>
            <person name="Pelletier E."/>
            <person name="Sherman D.J."/>
            <person name="Westhof E."/>
            <person name="Weissenbach J."/>
            <person name="Baret P.V."/>
            <person name="Wincker P."/>
            <person name="Gaillardin C."/>
            <person name="Dujon B."/>
            <person name="Souciet J.L."/>
        </authorList>
    </citation>
    <scope>NUCLEOTIDE SEQUENCE [LARGE SCALE GENOMIC DNA]</scope>
    <source>
        <strain evidence="16">CBS 270.75 / DBVPG 7215 / KCTC 17166 / NRRL Y-17582</strain>
    </source>
</reference>
<dbReference type="InParanoid" id="G8JV16"/>
<dbReference type="Proteomes" id="UP000006790">
    <property type="component" value="Chromosome 6"/>
</dbReference>
<dbReference type="InterPro" id="IPR024077">
    <property type="entry name" value="Neurolysin/TOP_dom2"/>
</dbReference>
<dbReference type="InterPro" id="IPR001567">
    <property type="entry name" value="Pept_M3A_M3B_dom"/>
</dbReference>
<dbReference type="CDD" id="cd06457">
    <property type="entry name" value="M3A_MIP"/>
    <property type="match status" value="1"/>
</dbReference>
<protein>
    <recommendedName>
        <fullName evidence="5">Mitochondrial intermediate peptidase</fullName>
        <ecNumber evidence="4">3.4.24.59</ecNumber>
    </recommendedName>
</protein>
<evidence type="ECO:0000256" key="4">
    <source>
        <dbReference type="ARBA" id="ARBA00012441"/>
    </source>
</evidence>
<dbReference type="GO" id="GO:0006518">
    <property type="term" value="P:peptide metabolic process"/>
    <property type="evidence" value="ECO:0007669"/>
    <property type="project" value="TreeGrafter"/>
</dbReference>
<keyword evidence="8 13" id="KW-0378">Hydrolase</keyword>
<comment type="catalytic activity">
    <reaction evidence="1">
        <text>Release of an N-terminal octapeptide as second stage of processing of some proteins imported into the mitochondrion.</text>
        <dbReference type="EC" id="3.4.24.59"/>
    </reaction>
</comment>
<dbReference type="GO" id="GO:0006879">
    <property type="term" value="P:intracellular iron ion homeostasis"/>
    <property type="evidence" value="ECO:0007669"/>
    <property type="project" value="EnsemblFungi"/>
</dbReference>
<dbReference type="EMBL" id="CP002502">
    <property type="protein sequence ID" value="AET40495.1"/>
    <property type="molecule type" value="Genomic_DNA"/>
</dbReference>
<dbReference type="KEGG" id="erc:Ecym_6099"/>
<dbReference type="OMA" id="ALMFEYM"/>
<keyword evidence="16" id="KW-1185">Reference proteome</keyword>
<dbReference type="GO" id="GO:0050821">
    <property type="term" value="P:protein stabilization"/>
    <property type="evidence" value="ECO:0007669"/>
    <property type="project" value="EnsemblFungi"/>
</dbReference>
<accession>G8JV16</accession>
<keyword evidence="9 13" id="KW-0862">Zinc</keyword>
<dbReference type="PANTHER" id="PTHR11804:SF79">
    <property type="entry name" value="MITOCHONDRIAL INTERMEDIATE PEPTIDASE"/>
    <property type="match status" value="1"/>
</dbReference>
<proteinExistence type="inferred from homology"/>
<keyword evidence="6 13" id="KW-0645">Protease</keyword>
<evidence type="ECO:0000256" key="11">
    <source>
        <dbReference type="ARBA" id="ARBA00023049"/>
    </source>
</evidence>
<dbReference type="Pfam" id="PF01432">
    <property type="entry name" value="Peptidase_M3"/>
    <property type="match status" value="1"/>
</dbReference>
<dbReference type="GeneID" id="11468875"/>
<dbReference type="PANTHER" id="PTHR11804">
    <property type="entry name" value="PROTEASE M3 THIMET OLIGOPEPTIDASE-RELATED"/>
    <property type="match status" value="1"/>
</dbReference>
<dbReference type="FunCoup" id="G8JV16">
    <property type="interactions" value="617"/>
</dbReference>